<dbReference type="KEGG" id="amuc:Pan181_07760"/>
<dbReference type="PANTHER" id="PTHR48050:SF13">
    <property type="entry name" value="STEROL 3-BETA-GLUCOSYLTRANSFERASE UGT80A2"/>
    <property type="match status" value="1"/>
</dbReference>
<dbReference type="InterPro" id="IPR050426">
    <property type="entry name" value="Glycosyltransferase_28"/>
</dbReference>
<feature type="domain" description="Glycosyltransferase family 28 N-terminal" evidence="1">
    <location>
        <begin position="3"/>
        <end position="71"/>
    </location>
</feature>
<keyword evidence="3" id="KW-0808">Transferase</keyword>
<dbReference type="GO" id="GO:0033072">
    <property type="term" value="P:vancomycin biosynthetic process"/>
    <property type="evidence" value="ECO:0007669"/>
    <property type="project" value="UniProtKB-ARBA"/>
</dbReference>
<sequence length="425" mass="47216">MHFILTAIGSYGDVHPFVGLGQRLRERGHRVQVLTNPYFSEVVESAGLELLPMLTADDYRQLIDHAQIWHPIRGVPYLFRNAVVETMRGMFGLLEQHFVAGETILVAHPLDVASRLFRERYQTPVALATLAPQALWSRHQPPKLGALPVGPGWPRWWNEFQFWAGTRLFLDPVLKQPISVFRKELGLPAVARLFPGWWFSSDLNLCLFPDWFGPVQPDWPRPVEPVGFPLWDGSEVGALADEVEQFLGAGEPPVLFTPGTANKYAADYFTTAVEACQQLGRRAMLLTKFAEQVPSNLPDTVGHFSFVPLLPLLPRTAAVVHHGGIGTSSQVLAAGVPQLVRPMAFDQYDNAQRLCKLGVAEQLKPKRFSVDRVVASLARLTSSTEVAEACQMHAARCDRQGLHRAADLLEALGGKYQNLPNGREA</sequence>
<dbReference type="PANTHER" id="PTHR48050">
    <property type="entry name" value="STEROL 3-BETA-GLUCOSYLTRANSFERASE"/>
    <property type="match status" value="1"/>
</dbReference>
<dbReference type="Pfam" id="PF06722">
    <property type="entry name" value="EryCIII-like_C"/>
    <property type="match status" value="1"/>
</dbReference>
<proteinExistence type="predicted"/>
<dbReference type="EC" id="4.3.3.5" evidence="3"/>
<reference evidence="3 4" key="1">
    <citation type="submission" date="2019-02" db="EMBL/GenBank/DDBJ databases">
        <title>Deep-cultivation of Planctomycetes and their phenomic and genomic characterization uncovers novel biology.</title>
        <authorList>
            <person name="Wiegand S."/>
            <person name="Jogler M."/>
            <person name="Boedeker C."/>
            <person name="Pinto D."/>
            <person name="Vollmers J."/>
            <person name="Rivas-Marin E."/>
            <person name="Kohn T."/>
            <person name="Peeters S.H."/>
            <person name="Heuer A."/>
            <person name="Rast P."/>
            <person name="Oberbeckmann S."/>
            <person name="Bunk B."/>
            <person name="Jeske O."/>
            <person name="Meyerdierks A."/>
            <person name="Storesund J.E."/>
            <person name="Kallscheuer N."/>
            <person name="Luecker S."/>
            <person name="Lage O.M."/>
            <person name="Pohl T."/>
            <person name="Merkel B.J."/>
            <person name="Hornburger P."/>
            <person name="Mueller R.-W."/>
            <person name="Bruemmer F."/>
            <person name="Labrenz M."/>
            <person name="Spormann A.M."/>
            <person name="Op den Camp H."/>
            <person name="Overmann J."/>
            <person name="Amann R."/>
            <person name="Jetten M.S.M."/>
            <person name="Mascher T."/>
            <person name="Medema M.H."/>
            <person name="Devos D.P."/>
            <person name="Kaster A.-K."/>
            <person name="Ovreas L."/>
            <person name="Rohde M."/>
            <person name="Galperin M.Y."/>
            <person name="Jogler C."/>
        </authorList>
    </citation>
    <scope>NUCLEOTIDE SEQUENCE [LARGE SCALE GENOMIC DNA]</scope>
    <source>
        <strain evidence="3 4">Pan181</strain>
    </source>
</reference>
<dbReference type="InterPro" id="IPR004276">
    <property type="entry name" value="GlycoTrans_28_N"/>
</dbReference>
<dbReference type="OrthoDB" id="9805366at2"/>
<dbReference type="InterPro" id="IPR002213">
    <property type="entry name" value="UDP_glucos_trans"/>
</dbReference>
<dbReference type="RefSeq" id="WP_145245553.1">
    <property type="nucleotide sequence ID" value="NZ_CP036278.1"/>
</dbReference>
<dbReference type="AlphaFoldDB" id="A0A518AIM9"/>
<dbReference type="InterPro" id="IPR010610">
    <property type="entry name" value="EryCIII-like_C"/>
</dbReference>
<evidence type="ECO:0000259" key="2">
    <source>
        <dbReference type="Pfam" id="PF06722"/>
    </source>
</evidence>
<dbReference type="SUPFAM" id="SSF53756">
    <property type="entry name" value="UDP-Glycosyltransferase/glycogen phosphorylase"/>
    <property type="match status" value="1"/>
</dbReference>
<dbReference type="Gene3D" id="3.40.50.2000">
    <property type="entry name" value="Glycogen Phosphorylase B"/>
    <property type="match status" value="2"/>
</dbReference>
<name>A0A518AIM9_9BACT</name>
<dbReference type="GO" id="GO:0008194">
    <property type="term" value="F:UDP-glycosyltransferase activity"/>
    <property type="evidence" value="ECO:0007669"/>
    <property type="project" value="InterPro"/>
</dbReference>
<feature type="domain" description="Erythromycin biosynthesis protein CIII-like C-terminal" evidence="2">
    <location>
        <begin position="294"/>
        <end position="391"/>
    </location>
</feature>
<dbReference type="GO" id="GO:0016758">
    <property type="term" value="F:hexosyltransferase activity"/>
    <property type="evidence" value="ECO:0007669"/>
    <property type="project" value="InterPro"/>
</dbReference>
<evidence type="ECO:0000313" key="3">
    <source>
        <dbReference type="EMBL" id="QDU54593.1"/>
    </source>
</evidence>
<protein>
    <submittedName>
        <fullName evidence="3">MurG-like transferase</fullName>
        <ecNumber evidence="3">4.3.3.5</ecNumber>
    </submittedName>
</protein>
<dbReference type="Proteomes" id="UP000315750">
    <property type="component" value="Chromosome"/>
</dbReference>
<dbReference type="GO" id="GO:0016829">
    <property type="term" value="F:lyase activity"/>
    <property type="evidence" value="ECO:0007669"/>
    <property type="project" value="UniProtKB-KW"/>
</dbReference>
<dbReference type="GO" id="GO:0005975">
    <property type="term" value="P:carbohydrate metabolic process"/>
    <property type="evidence" value="ECO:0007669"/>
    <property type="project" value="InterPro"/>
</dbReference>
<dbReference type="Pfam" id="PF03033">
    <property type="entry name" value="Glyco_transf_28"/>
    <property type="match status" value="1"/>
</dbReference>
<organism evidence="3 4">
    <name type="scientific">Aeoliella mucimassa</name>
    <dbReference type="NCBI Taxonomy" id="2527972"/>
    <lineage>
        <taxon>Bacteria</taxon>
        <taxon>Pseudomonadati</taxon>
        <taxon>Planctomycetota</taxon>
        <taxon>Planctomycetia</taxon>
        <taxon>Pirellulales</taxon>
        <taxon>Lacipirellulaceae</taxon>
        <taxon>Aeoliella</taxon>
    </lineage>
</organism>
<dbReference type="CDD" id="cd03784">
    <property type="entry name" value="GT1_Gtf-like"/>
    <property type="match status" value="1"/>
</dbReference>
<keyword evidence="4" id="KW-1185">Reference proteome</keyword>
<dbReference type="EMBL" id="CP036278">
    <property type="protein sequence ID" value="QDU54593.1"/>
    <property type="molecule type" value="Genomic_DNA"/>
</dbReference>
<accession>A0A518AIM9</accession>
<evidence type="ECO:0000259" key="1">
    <source>
        <dbReference type="Pfam" id="PF03033"/>
    </source>
</evidence>
<keyword evidence="3" id="KW-0456">Lyase</keyword>
<gene>
    <name evidence="3" type="ORF">Pan181_07760</name>
</gene>
<evidence type="ECO:0000313" key="4">
    <source>
        <dbReference type="Proteomes" id="UP000315750"/>
    </source>
</evidence>